<evidence type="ECO:0000313" key="2">
    <source>
        <dbReference type="EMBL" id="CAK0888983.1"/>
    </source>
</evidence>
<sequence>MPMFWRSRAEKLNDEQDDGPSFSSSPALAQPPPQPLAQPPAAAPAPAGPTCSCKEFKATGTCRHLPPPMPADLAAPQAPPPAAASGGAASPELPGGEPPGDAEKKKKKKHKKHAEQDALEG</sequence>
<organism evidence="2 3">
    <name type="scientific">Prorocentrum cordatum</name>
    <dbReference type="NCBI Taxonomy" id="2364126"/>
    <lineage>
        <taxon>Eukaryota</taxon>
        <taxon>Sar</taxon>
        <taxon>Alveolata</taxon>
        <taxon>Dinophyceae</taxon>
        <taxon>Prorocentrales</taxon>
        <taxon>Prorocentraceae</taxon>
        <taxon>Prorocentrum</taxon>
    </lineage>
</organism>
<comment type="caution">
    <text evidence="2">The sequence shown here is derived from an EMBL/GenBank/DDBJ whole genome shotgun (WGS) entry which is preliminary data.</text>
</comment>
<proteinExistence type="predicted"/>
<accession>A0ABN9WQL5</accession>
<gene>
    <name evidence="2" type="ORF">PCOR1329_LOCUS69656</name>
</gene>
<protein>
    <submittedName>
        <fullName evidence="2">Uncharacterized protein</fullName>
    </submittedName>
</protein>
<feature type="region of interest" description="Disordered" evidence="1">
    <location>
        <begin position="1"/>
        <end position="121"/>
    </location>
</feature>
<evidence type="ECO:0000256" key="1">
    <source>
        <dbReference type="SAM" id="MobiDB-lite"/>
    </source>
</evidence>
<feature type="non-terminal residue" evidence="2">
    <location>
        <position position="121"/>
    </location>
</feature>
<feature type="compositionally biased region" description="Pro residues" evidence="1">
    <location>
        <begin position="29"/>
        <end position="47"/>
    </location>
</feature>
<reference evidence="2" key="1">
    <citation type="submission" date="2023-10" db="EMBL/GenBank/DDBJ databases">
        <authorList>
            <person name="Chen Y."/>
            <person name="Shah S."/>
            <person name="Dougan E. K."/>
            <person name="Thang M."/>
            <person name="Chan C."/>
        </authorList>
    </citation>
    <scope>NUCLEOTIDE SEQUENCE [LARGE SCALE GENOMIC DNA]</scope>
</reference>
<dbReference type="Proteomes" id="UP001189429">
    <property type="component" value="Unassembled WGS sequence"/>
</dbReference>
<feature type="compositionally biased region" description="Low complexity" evidence="1">
    <location>
        <begin position="83"/>
        <end position="95"/>
    </location>
</feature>
<keyword evidence="3" id="KW-1185">Reference proteome</keyword>
<dbReference type="EMBL" id="CAUYUJ010019159">
    <property type="protein sequence ID" value="CAK0888983.1"/>
    <property type="molecule type" value="Genomic_DNA"/>
</dbReference>
<name>A0ABN9WQL5_9DINO</name>
<evidence type="ECO:0000313" key="3">
    <source>
        <dbReference type="Proteomes" id="UP001189429"/>
    </source>
</evidence>